<dbReference type="PIRSF" id="PIRSF035875">
    <property type="entry name" value="RNase_BN"/>
    <property type="match status" value="1"/>
</dbReference>
<dbReference type="RefSeq" id="WP_006593100.1">
    <property type="nucleotide sequence ID" value="NZ_BAHD01000042.1"/>
</dbReference>
<dbReference type="STRING" id="1184609.KILIM_042_00120"/>
<feature type="transmembrane region" description="Helical" evidence="7">
    <location>
        <begin position="105"/>
        <end position="125"/>
    </location>
</feature>
<keyword evidence="5 7" id="KW-0472">Membrane</keyword>
<feature type="compositionally biased region" description="Basic residues" evidence="6">
    <location>
        <begin position="304"/>
        <end position="313"/>
    </location>
</feature>
<gene>
    <name evidence="8" type="ORF">KILIM_042_00120</name>
</gene>
<dbReference type="OrthoDB" id="4127374at2"/>
<evidence type="ECO:0000256" key="3">
    <source>
        <dbReference type="ARBA" id="ARBA00022692"/>
    </source>
</evidence>
<evidence type="ECO:0000313" key="9">
    <source>
        <dbReference type="Proteomes" id="UP000008366"/>
    </source>
</evidence>
<evidence type="ECO:0000256" key="6">
    <source>
        <dbReference type="SAM" id="MobiDB-lite"/>
    </source>
</evidence>
<evidence type="ECO:0000256" key="1">
    <source>
        <dbReference type="ARBA" id="ARBA00004651"/>
    </source>
</evidence>
<evidence type="ECO:0000256" key="2">
    <source>
        <dbReference type="ARBA" id="ARBA00022475"/>
    </source>
</evidence>
<feature type="transmembrane region" description="Helical" evidence="7">
    <location>
        <begin position="47"/>
        <end position="70"/>
    </location>
</feature>
<feature type="transmembrane region" description="Helical" evidence="7">
    <location>
        <begin position="231"/>
        <end position="251"/>
    </location>
</feature>
<keyword evidence="9" id="KW-1185">Reference proteome</keyword>
<feature type="transmembrane region" description="Helical" evidence="7">
    <location>
        <begin position="154"/>
        <end position="179"/>
    </location>
</feature>
<evidence type="ECO:0000313" key="8">
    <source>
        <dbReference type="EMBL" id="GAB96568.1"/>
    </source>
</evidence>
<dbReference type="eggNOG" id="COG1295">
    <property type="taxonomic scope" value="Bacteria"/>
</dbReference>
<dbReference type="InterPro" id="IPR017039">
    <property type="entry name" value="Virul_fac_BrkB"/>
</dbReference>
<feature type="region of interest" description="Disordered" evidence="6">
    <location>
        <begin position="293"/>
        <end position="313"/>
    </location>
</feature>
<dbReference type="EMBL" id="BAHD01000042">
    <property type="protein sequence ID" value="GAB96568.1"/>
    <property type="molecule type" value="Genomic_DNA"/>
</dbReference>
<dbReference type="PANTHER" id="PTHR30213">
    <property type="entry name" value="INNER MEMBRANE PROTEIN YHJD"/>
    <property type="match status" value="1"/>
</dbReference>
<accession>K6VK15</accession>
<proteinExistence type="predicted"/>
<keyword evidence="3 7" id="KW-0812">Transmembrane</keyword>
<feature type="transmembrane region" description="Helical" evidence="7">
    <location>
        <begin position="257"/>
        <end position="275"/>
    </location>
</feature>
<evidence type="ECO:0000256" key="7">
    <source>
        <dbReference type="SAM" id="Phobius"/>
    </source>
</evidence>
<evidence type="ECO:0000256" key="5">
    <source>
        <dbReference type="ARBA" id="ARBA00023136"/>
    </source>
</evidence>
<protein>
    <submittedName>
        <fullName evidence="8">Putative ribonuclease</fullName>
    </submittedName>
</protein>
<dbReference type="AlphaFoldDB" id="K6VK15"/>
<name>K6VK15_9MICO</name>
<dbReference type="Proteomes" id="UP000008366">
    <property type="component" value="Unassembled WGS sequence"/>
</dbReference>
<dbReference type="GO" id="GO:0005886">
    <property type="term" value="C:plasma membrane"/>
    <property type="evidence" value="ECO:0007669"/>
    <property type="project" value="UniProtKB-SubCell"/>
</dbReference>
<sequence length="313" mass="33488">METQEQQRGQRLLDRARARSRPLDRVVRAVAHYREREGSTLAAAVTYYAFLSFFPVLALAFAAVGFISAYMPHARTELVEGLQLLLPGMIGTGPGQLSLATLEAAAGPVAGIGSLAVLYSGLSWITSMRSALQSMFDTPKADQPGLVRAYARDFVMLVVIGVVLVVSVGLAGIVTAASWRIGDALGLGEGLTWLITGSSVALGIVANVVLFVAMFRLLGEPQFSDVAVRRGALLGALGFEALKQASTWLLASTSSQPAFQAFGIALILLVWIYYFSRVVMFAAAWVATSEQTHPEQTHPGQLTPRHRSTLPGK</sequence>
<reference evidence="8 9" key="1">
    <citation type="submission" date="2012-08" db="EMBL/GenBank/DDBJ databases">
        <title>Whole genome shotgun sequence of Kineosphaera limosa NBRC 100340.</title>
        <authorList>
            <person name="Yoshida I."/>
            <person name="Isaki S."/>
            <person name="Hosoyama A."/>
            <person name="Tsuchikane K."/>
            <person name="Katsumata H."/>
            <person name="Ando Y."/>
            <person name="Ohji S."/>
            <person name="Hamada M."/>
            <person name="Tamura T."/>
            <person name="Yamazoe A."/>
            <person name="Yamazaki S."/>
            <person name="Fujita N."/>
        </authorList>
    </citation>
    <scope>NUCLEOTIDE SEQUENCE [LARGE SCALE GENOMIC DNA]</scope>
    <source>
        <strain evidence="8 9">NBRC 100340</strain>
    </source>
</reference>
<keyword evidence="4 7" id="KW-1133">Transmembrane helix</keyword>
<dbReference type="PANTHER" id="PTHR30213:SF1">
    <property type="entry name" value="INNER MEMBRANE PROTEIN YHJD"/>
    <property type="match status" value="1"/>
</dbReference>
<dbReference type="Pfam" id="PF03631">
    <property type="entry name" value="Virul_fac_BrkB"/>
    <property type="match status" value="1"/>
</dbReference>
<comment type="subcellular location">
    <subcellularLocation>
        <location evidence="1">Cell membrane</location>
        <topology evidence="1">Multi-pass membrane protein</topology>
    </subcellularLocation>
</comment>
<comment type="caution">
    <text evidence="8">The sequence shown here is derived from an EMBL/GenBank/DDBJ whole genome shotgun (WGS) entry which is preliminary data.</text>
</comment>
<keyword evidence="2" id="KW-1003">Cell membrane</keyword>
<organism evidence="8 9">
    <name type="scientific">Kineosphaera limosa NBRC 100340</name>
    <dbReference type="NCBI Taxonomy" id="1184609"/>
    <lineage>
        <taxon>Bacteria</taxon>
        <taxon>Bacillati</taxon>
        <taxon>Actinomycetota</taxon>
        <taxon>Actinomycetes</taxon>
        <taxon>Micrococcales</taxon>
        <taxon>Dermatophilaceae</taxon>
        <taxon>Kineosphaera</taxon>
    </lineage>
</organism>
<evidence type="ECO:0000256" key="4">
    <source>
        <dbReference type="ARBA" id="ARBA00022989"/>
    </source>
</evidence>
<feature type="transmembrane region" description="Helical" evidence="7">
    <location>
        <begin position="191"/>
        <end position="219"/>
    </location>
</feature>